<dbReference type="AlphaFoldDB" id="A0A931DAB3"/>
<gene>
    <name evidence="2" type="ORF">IW252_001589</name>
</gene>
<reference evidence="2" key="1">
    <citation type="submission" date="2020-11" db="EMBL/GenBank/DDBJ databases">
        <title>Sequencing the genomes of 1000 actinobacteria strains.</title>
        <authorList>
            <person name="Klenk H.-P."/>
        </authorList>
    </citation>
    <scope>NUCLEOTIDE SEQUENCE</scope>
    <source>
        <strain evidence="2">DSM 26152</strain>
    </source>
</reference>
<dbReference type="InterPro" id="IPR029058">
    <property type="entry name" value="AB_hydrolase_fold"/>
</dbReference>
<dbReference type="SUPFAM" id="SSF53474">
    <property type="entry name" value="alpha/beta-Hydrolases"/>
    <property type="match status" value="1"/>
</dbReference>
<evidence type="ECO:0000259" key="1">
    <source>
        <dbReference type="Pfam" id="PF12697"/>
    </source>
</evidence>
<dbReference type="InterPro" id="IPR000073">
    <property type="entry name" value="AB_hydrolase_1"/>
</dbReference>
<keyword evidence="3" id="KW-1185">Reference proteome</keyword>
<accession>A0A931DAB3</accession>
<dbReference type="Proteomes" id="UP000625033">
    <property type="component" value="Unassembled WGS sequence"/>
</dbReference>
<dbReference type="EMBL" id="JADOTZ010000001">
    <property type="protein sequence ID" value="MBG6084822.1"/>
    <property type="molecule type" value="Genomic_DNA"/>
</dbReference>
<dbReference type="GO" id="GO:0003824">
    <property type="term" value="F:catalytic activity"/>
    <property type="evidence" value="ECO:0007669"/>
    <property type="project" value="UniProtKB-ARBA"/>
</dbReference>
<sequence>MIIPQFSSGPRVLGRPEEALISTPDGGALGLATYGYANAPGERRVLVVGGAFLTALIYRPFAVALSGALGQAWAVDVYDRRGRGASTAQPADYGMDTEISDVTLMLRHTGARNLFGHSLGGSVVLNAVQALQGHDAGDHRFADRSLVPAKIAVYDPAINIEREFASSWMQDFIDHANAGHGGRALALMHRNMRASPLLSHVPLPLLAALLGVATRTPWGRGTRALLTTGTGELLATLAEVESAQDFAGLPSSTHFMAGAKSPRYFRATAQRLHRAVAGSTYAESPDGLHASVPAAIDELVGDLADYFREGPPSTKS</sequence>
<feature type="domain" description="AB hydrolase-1" evidence="1">
    <location>
        <begin position="45"/>
        <end position="280"/>
    </location>
</feature>
<protein>
    <submittedName>
        <fullName evidence="2">Pimeloyl-ACP methyl ester carboxylesterase</fullName>
    </submittedName>
</protein>
<proteinExistence type="predicted"/>
<name>A0A931DAB3_9MICC</name>
<dbReference type="Gene3D" id="3.40.50.1820">
    <property type="entry name" value="alpha/beta hydrolase"/>
    <property type="match status" value="1"/>
</dbReference>
<comment type="caution">
    <text evidence="2">The sequence shown here is derived from an EMBL/GenBank/DDBJ whole genome shotgun (WGS) entry which is preliminary data.</text>
</comment>
<evidence type="ECO:0000313" key="3">
    <source>
        <dbReference type="Proteomes" id="UP000625033"/>
    </source>
</evidence>
<dbReference type="Pfam" id="PF12697">
    <property type="entry name" value="Abhydrolase_6"/>
    <property type="match status" value="1"/>
</dbReference>
<organism evidence="2 3">
    <name type="scientific">Zhihengliuella flava</name>
    <dbReference type="NCBI Taxonomy" id="1285193"/>
    <lineage>
        <taxon>Bacteria</taxon>
        <taxon>Bacillati</taxon>
        <taxon>Actinomycetota</taxon>
        <taxon>Actinomycetes</taxon>
        <taxon>Micrococcales</taxon>
        <taxon>Micrococcaceae</taxon>
        <taxon>Zhihengliuella</taxon>
    </lineage>
</organism>
<dbReference type="RefSeq" id="WP_196836075.1">
    <property type="nucleotide sequence ID" value="NZ_JADOTZ010000001.1"/>
</dbReference>
<evidence type="ECO:0000313" key="2">
    <source>
        <dbReference type="EMBL" id="MBG6084822.1"/>
    </source>
</evidence>